<dbReference type="FunFam" id="3.90.530.10:FF:000003">
    <property type="entry name" value="Dna repair rad14 protein"/>
    <property type="match status" value="1"/>
</dbReference>
<evidence type="ECO:0000256" key="6">
    <source>
        <dbReference type="ARBA" id="ARBA00022833"/>
    </source>
</evidence>
<dbReference type="RefSeq" id="XP_037142481.1">
    <property type="nucleotide sequence ID" value="XM_037286586.1"/>
</dbReference>
<evidence type="ECO:0000259" key="12">
    <source>
        <dbReference type="Pfam" id="PF05181"/>
    </source>
</evidence>
<keyword evidence="8" id="KW-0234">DNA repair</keyword>
<dbReference type="Pfam" id="PF05181">
    <property type="entry name" value="XPA_C"/>
    <property type="match status" value="1"/>
</dbReference>
<evidence type="ECO:0000256" key="8">
    <source>
        <dbReference type="ARBA" id="ARBA00023204"/>
    </source>
</evidence>
<dbReference type="GO" id="GO:1901255">
    <property type="term" value="P:nucleotide-excision repair involved in interstrand cross-link repair"/>
    <property type="evidence" value="ECO:0007669"/>
    <property type="project" value="TreeGrafter"/>
</dbReference>
<dbReference type="PROSITE" id="PS00753">
    <property type="entry name" value="XPA_2"/>
    <property type="match status" value="1"/>
</dbReference>
<feature type="region of interest" description="Disordered" evidence="11">
    <location>
        <begin position="1"/>
        <end position="104"/>
    </location>
</feature>
<evidence type="ECO:0000256" key="9">
    <source>
        <dbReference type="ARBA" id="ARBA00023242"/>
    </source>
</evidence>
<keyword evidence="9" id="KW-0539">Nucleus</keyword>
<keyword evidence="5" id="KW-0863">Zinc-finger</keyword>
<dbReference type="PANTHER" id="PTHR10142:SF0">
    <property type="entry name" value="DNA REPAIR PROTEIN COMPLEMENTING XP-A CELLS"/>
    <property type="match status" value="1"/>
</dbReference>
<feature type="compositionally biased region" description="Basic and acidic residues" evidence="11">
    <location>
        <begin position="90"/>
        <end position="101"/>
    </location>
</feature>
<dbReference type="InterPro" id="IPR022652">
    <property type="entry name" value="Znf_XPA_CS"/>
</dbReference>
<dbReference type="GO" id="GO:0008270">
    <property type="term" value="F:zinc ion binding"/>
    <property type="evidence" value="ECO:0007669"/>
    <property type="project" value="UniProtKB-KW"/>
</dbReference>
<reference evidence="13 14" key="1">
    <citation type="submission" date="2020-07" db="EMBL/GenBank/DDBJ databases">
        <title>The yeast mating-type switching endonuclease HO is a domesticated member of an unorthodox homing genetic element family.</title>
        <authorList>
            <person name="Coughlan A.Y."/>
            <person name="Lombardi L."/>
            <person name="Braun-Galleani S."/>
            <person name="Martos A.R."/>
            <person name="Galeote V."/>
            <person name="Bigey F."/>
            <person name="Dequin S."/>
            <person name="Byrne K.P."/>
            <person name="Wolfe K.H."/>
        </authorList>
    </citation>
    <scope>NUCLEOTIDE SEQUENCE [LARGE SCALE GENOMIC DNA]</scope>
    <source>
        <strain evidence="13 14">NRRL Y-6702</strain>
    </source>
</reference>
<sequence length="362" mass="42243">MTPEQSARLEANRKRALERLKQRGILKDEQIHKLEKRNALGQPVASEKLPESASESSTKSKTIDITHAESNRESPKVSGTEIDNAANGSQKREDSQRRPLETIRPSIRTKDYIEYDFSTMRNLNGGYINPEDRSSGYENGEEEFMGSKKQKTLEDWKREQRERKYVYENAPPPEHISEAPKCIECNINIEMDPILHDIFKLQVCKSCAKEHPEKYSLLTKTECKEDYFLTDPELADPELFHKLEKPNPHSGTFARMQLFVRCEIEKFAFEKWGGEKGLDEEWQRRESGKTQRREKKYEKEMLKMRMKTRAQEYTTKLKERKHGKTHIHNFSAPIEGGKSENGYPVLRRRCIECGLETEEISI</sequence>
<comment type="subcellular location">
    <subcellularLocation>
        <location evidence="1">Nucleus</location>
    </subcellularLocation>
</comment>
<evidence type="ECO:0000313" key="13">
    <source>
        <dbReference type="EMBL" id="QLG70753.1"/>
    </source>
</evidence>
<dbReference type="GO" id="GO:0006284">
    <property type="term" value="P:base-excision repair"/>
    <property type="evidence" value="ECO:0007669"/>
    <property type="project" value="TreeGrafter"/>
</dbReference>
<evidence type="ECO:0000256" key="5">
    <source>
        <dbReference type="ARBA" id="ARBA00022771"/>
    </source>
</evidence>
<dbReference type="Gene3D" id="3.90.530.10">
    <property type="entry name" value="XPA C-terminal domain"/>
    <property type="match status" value="1"/>
</dbReference>
<dbReference type="InterPro" id="IPR022656">
    <property type="entry name" value="XPA_C"/>
</dbReference>
<evidence type="ECO:0000256" key="3">
    <source>
        <dbReference type="ARBA" id="ARBA00022723"/>
    </source>
</evidence>
<evidence type="ECO:0000256" key="10">
    <source>
        <dbReference type="ARBA" id="ARBA00072989"/>
    </source>
</evidence>
<keyword evidence="3" id="KW-0479">Metal-binding</keyword>
<dbReference type="GO" id="GO:0003684">
    <property type="term" value="F:damaged DNA binding"/>
    <property type="evidence" value="ECO:0007669"/>
    <property type="project" value="InterPro"/>
</dbReference>
<dbReference type="GeneID" id="59234389"/>
<accession>A0A7H9AWZ3</accession>
<dbReference type="Proteomes" id="UP000509704">
    <property type="component" value="Chromosome 1"/>
</dbReference>
<dbReference type="SUPFAM" id="SSF46955">
    <property type="entry name" value="Putative DNA-binding domain"/>
    <property type="match status" value="1"/>
</dbReference>
<dbReference type="KEGG" id="zmk:HG535_0A06950"/>
<dbReference type="EMBL" id="CP058604">
    <property type="protein sequence ID" value="QLG70753.1"/>
    <property type="molecule type" value="Genomic_DNA"/>
</dbReference>
<dbReference type="PANTHER" id="PTHR10142">
    <property type="entry name" value="DNA REPAIR PROTEIN COMPLEMENTING XP-A CELLS"/>
    <property type="match status" value="1"/>
</dbReference>
<evidence type="ECO:0000256" key="1">
    <source>
        <dbReference type="ARBA" id="ARBA00004123"/>
    </source>
</evidence>
<dbReference type="PROSITE" id="PS00752">
    <property type="entry name" value="XPA_1"/>
    <property type="match status" value="1"/>
</dbReference>
<dbReference type="GO" id="GO:0070914">
    <property type="term" value="P:UV-damage excision repair"/>
    <property type="evidence" value="ECO:0007669"/>
    <property type="project" value="TreeGrafter"/>
</dbReference>
<dbReference type="GO" id="GO:0000715">
    <property type="term" value="P:nucleotide-excision repair, DNA damage recognition"/>
    <property type="evidence" value="ECO:0007669"/>
    <property type="project" value="TreeGrafter"/>
</dbReference>
<dbReference type="InterPro" id="IPR022658">
    <property type="entry name" value="XPA_CS"/>
</dbReference>
<evidence type="ECO:0000256" key="7">
    <source>
        <dbReference type="ARBA" id="ARBA00023125"/>
    </source>
</evidence>
<protein>
    <recommendedName>
        <fullName evidence="10">DNA repair protein RAD14</fullName>
    </recommendedName>
</protein>
<dbReference type="NCBIfam" id="TIGR00598">
    <property type="entry name" value="rad14"/>
    <property type="match status" value="1"/>
</dbReference>
<comment type="similarity">
    <text evidence="2">Belongs to the XPA family.</text>
</comment>
<feature type="domain" description="XPA C-terminal" evidence="12">
    <location>
        <begin position="214"/>
        <end position="264"/>
    </location>
</feature>
<dbReference type="CDD" id="cd21077">
    <property type="entry name" value="DBD_Rad14"/>
    <property type="match status" value="1"/>
</dbReference>
<evidence type="ECO:0000256" key="4">
    <source>
        <dbReference type="ARBA" id="ARBA00022763"/>
    </source>
</evidence>
<evidence type="ECO:0000313" key="14">
    <source>
        <dbReference type="Proteomes" id="UP000509704"/>
    </source>
</evidence>
<keyword evidence="14" id="KW-1185">Reference proteome</keyword>
<name>A0A7H9AWZ3_ZYGMR</name>
<dbReference type="GO" id="GO:0000110">
    <property type="term" value="C:nucleotide-excision repair factor 1 complex"/>
    <property type="evidence" value="ECO:0007669"/>
    <property type="project" value="TreeGrafter"/>
</dbReference>
<gene>
    <name evidence="13" type="ORF">HG535_0A06950</name>
</gene>
<keyword evidence="6" id="KW-0862">Zinc</keyword>
<dbReference type="InterPro" id="IPR000465">
    <property type="entry name" value="XPA/RAD14"/>
</dbReference>
<dbReference type="OrthoDB" id="5368863at2759"/>
<keyword evidence="7" id="KW-0238">DNA-binding</keyword>
<proteinExistence type="inferred from homology"/>
<organism evidence="13 14">
    <name type="scientific">Zygotorulaspora mrakii</name>
    <name type="common">Zygosaccharomyces mrakii</name>
    <dbReference type="NCBI Taxonomy" id="42260"/>
    <lineage>
        <taxon>Eukaryota</taxon>
        <taxon>Fungi</taxon>
        <taxon>Dikarya</taxon>
        <taxon>Ascomycota</taxon>
        <taxon>Saccharomycotina</taxon>
        <taxon>Saccharomycetes</taxon>
        <taxon>Saccharomycetales</taxon>
        <taxon>Saccharomycetaceae</taxon>
        <taxon>Zygotorulaspora</taxon>
    </lineage>
</organism>
<evidence type="ECO:0000256" key="11">
    <source>
        <dbReference type="SAM" id="MobiDB-lite"/>
    </source>
</evidence>
<feature type="compositionally biased region" description="Basic and acidic residues" evidence="11">
    <location>
        <begin position="61"/>
        <end position="75"/>
    </location>
</feature>
<feature type="region of interest" description="Disordered" evidence="11">
    <location>
        <begin position="135"/>
        <end position="154"/>
    </location>
</feature>
<evidence type="ECO:0000256" key="2">
    <source>
        <dbReference type="ARBA" id="ARBA00005548"/>
    </source>
</evidence>
<dbReference type="InterPro" id="IPR037129">
    <property type="entry name" value="XPA_sf"/>
</dbReference>
<feature type="compositionally biased region" description="Basic and acidic residues" evidence="11">
    <location>
        <begin position="10"/>
        <end position="38"/>
    </location>
</feature>
<dbReference type="InterPro" id="IPR009061">
    <property type="entry name" value="DNA-bd_dom_put_sf"/>
</dbReference>
<dbReference type="AlphaFoldDB" id="A0A7H9AWZ3"/>
<keyword evidence="4" id="KW-0227">DNA damage</keyword>
<feature type="compositionally biased region" description="Low complexity" evidence="11">
    <location>
        <begin position="51"/>
        <end position="60"/>
    </location>
</feature>